<sequence>MYGQNDPTSRLKSRKSFLKITEELTETPLLSRLNEWKKLITDTNGKRWLEPAERLPPGNNLDWPVWKTLNRLRVGVGRTKENMRKWGYGEQDITCICGQEQTTSHLLVCPRGPSPCTQEDLMISNKRAVNTAIYWTKEKI</sequence>
<dbReference type="AlphaFoldDB" id="A0A5E4NQR7"/>
<reference evidence="1 2" key="1">
    <citation type="submission" date="2019-08" db="EMBL/GenBank/DDBJ databases">
        <authorList>
            <person name="Alioto T."/>
            <person name="Alioto T."/>
            <person name="Gomez Garrido J."/>
        </authorList>
    </citation>
    <scope>NUCLEOTIDE SEQUENCE [LARGE SCALE GENOMIC DNA]</scope>
</reference>
<evidence type="ECO:0008006" key="3">
    <source>
        <dbReference type="Google" id="ProtNLM"/>
    </source>
</evidence>
<evidence type="ECO:0000313" key="1">
    <source>
        <dbReference type="EMBL" id="VVC43859.1"/>
    </source>
</evidence>
<accession>A0A5E4NQR7</accession>
<dbReference type="OrthoDB" id="6627962at2759"/>
<keyword evidence="2" id="KW-1185">Reference proteome</keyword>
<dbReference type="Proteomes" id="UP000325440">
    <property type="component" value="Unassembled WGS sequence"/>
</dbReference>
<protein>
    <recommendedName>
        <fullName evidence="3">Reverse transcriptase zinc-binding domain</fullName>
    </recommendedName>
</protein>
<evidence type="ECO:0000313" key="2">
    <source>
        <dbReference type="Proteomes" id="UP000325440"/>
    </source>
</evidence>
<proteinExistence type="predicted"/>
<dbReference type="EMBL" id="CABPRJ010002373">
    <property type="protein sequence ID" value="VVC43859.1"/>
    <property type="molecule type" value="Genomic_DNA"/>
</dbReference>
<organism evidence="1 2">
    <name type="scientific">Cinara cedri</name>
    <dbReference type="NCBI Taxonomy" id="506608"/>
    <lineage>
        <taxon>Eukaryota</taxon>
        <taxon>Metazoa</taxon>
        <taxon>Ecdysozoa</taxon>
        <taxon>Arthropoda</taxon>
        <taxon>Hexapoda</taxon>
        <taxon>Insecta</taxon>
        <taxon>Pterygota</taxon>
        <taxon>Neoptera</taxon>
        <taxon>Paraneoptera</taxon>
        <taxon>Hemiptera</taxon>
        <taxon>Sternorrhyncha</taxon>
        <taxon>Aphidomorpha</taxon>
        <taxon>Aphidoidea</taxon>
        <taxon>Aphididae</taxon>
        <taxon>Lachninae</taxon>
        <taxon>Cinara</taxon>
    </lineage>
</organism>
<gene>
    <name evidence="1" type="ORF">CINCED_3A022683</name>
</gene>
<name>A0A5E4NQR7_9HEMI</name>